<comment type="subcellular location">
    <subcellularLocation>
        <location evidence="1">Endoplasmic reticulum</location>
    </subcellularLocation>
</comment>
<dbReference type="EMBL" id="CAKKNE010000003">
    <property type="protein sequence ID" value="CAH0370703.1"/>
    <property type="molecule type" value="Genomic_DNA"/>
</dbReference>
<dbReference type="SUPFAM" id="SSF51011">
    <property type="entry name" value="Glycosyl hydrolase domain"/>
    <property type="match status" value="1"/>
</dbReference>
<comment type="pathway">
    <text evidence="2">Glycan metabolism; N-glycan metabolism.</text>
</comment>
<keyword evidence="4 11" id="KW-0732">Signal</keyword>
<dbReference type="InterPro" id="IPR011013">
    <property type="entry name" value="Gal_mutarotase_sf_dom"/>
</dbReference>
<dbReference type="Proteomes" id="UP000789595">
    <property type="component" value="Unassembled WGS sequence"/>
</dbReference>
<dbReference type="InterPro" id="IPR030458">
    <property type="entry name" value="Glyco_hydro_31_AS"/>
</dbReference>
<feature type="chain" id="PRO_5035167902" description="Glucosidase II subunit alpha" evidence="11">
    <location>
        <begin position="19"/>
        <end position="937"/>
    </location>
</feature>
<feature type="signal peptide" evidence="11">
    <location>
        <begin position="1"/>
        <end position="18"/>
    </location>
</feature>
<name>A0A8J2SDJ4_9STRA</name>
<dbReference type="Pfam" id="PF01055">
    <property type="entry name" value="Glyco_hydro_31_2nd"/>
    <property type="match status" value="1"/>
</dbReference>
<protein>
    <recommendedName>
        <fullName evidence="9">Glucosidase II subunit alpha</fullName>
    </recommendedName>
</protein>
<dbReference type="AlphaFoldDB" id="A0A8J2SDJ4"/>
<dbReference type="GO" id="GO:0005783">
    <property type="term" value="C:endoplasmic reticulum"/>
    <property type="evidence" value="ECO:0007669"/>
    <property type="project" value="UniProtKB-SubCell"/>
</dbReference>
<comment type="similarity">
    <text evidence="3 10">Belongs to the glycosyl hydrolase 31 family.</text>
</comment>
<dbReference type="Pfam" id="PF21365">
    <property type="entry name" value="Glyco_hydro_31_3rd"/>
    <property type="match status" value="1"/>
</dbReference>
<feature type="domain" description="Glycoside hydrolase family 31 TIM barrel" evidence="12">
    <location>
        <begin position="372"/>
        <end position="696"/>
    </location>
</feature>
<dbReference type="InterPro" id="IPR000322">
    <property type="entry name" value="Glyco_hydro_31_TIM"/>
</dbReference>
<evidence type="ECO:0000256" key="2">
    <source>
        <dbReference type="ARBA" id="ARBA00004833"/>
    </source>
</evidence>
<keyword evidence="8 10" id="KW-0326">Glycosidase</keyword>
<feature type="domain" description="Glycosyl hydrolase family 31 C-terminal" evidence="14">
    <location>
        <begin position="705"/>
        <end position="795"/>
    </location>
</feature>
<dbReference type="PANTHER" id="PTHR22762">
    <property type="entry name" value="ALPHA-GLUCOSIDASE"/>
    <property type="match status" value="1"/>
</dbReference>
<dbReference type="InterPro" id="IPR017853">
    <property type="entry name" value="GH"/>
</dbReference>
<keyword evidence="7" id="KW-0325">Glycoprotein</keyword>
<evidence type="ECO:0000256" key="4">
    <source>
        <dbReference type="ARBA" id="ARBA00022729"/>
    </source>
</evidence>
<dbReference type="PANTHER" id="PTHR22762:SF54">
    <property type="entry name" value="BCDNA.GH04962"/>
    <property type="match status" value="1"/>
</dbReference>
<evidence type="ECO:0000313" key="16">
    <source>
        <dbReference type="Proteomes" id="UP000789595"/>
    </source>
</evidence>
<evidence type="ECO:0000256" key="5">
    <source>
        <dbReference type="ARBA" id="ARBA00022801"/>
    </source>
</evidence>
<keyword evidence="6" id="KW-0256">Endoplasmic reticulum</keyword>
<dbReference type="SUPFAM" id="SSF51445">
    <property type="entry name" value="(Trans)glycosidases"/>
    <property type="match status" value="1"/>
</dbReference>
<dbReference type="Gene3D" id="3.20.20.80">
    <property type="entry name" value="Glycosidases"/>
    <property type="match status" value="2"/>
</dbReference>
<evidence type="ECO:0000256" key="3">
    <source>
        <dbReference type="ARBA" id="ARBA00007806"/>
    </source>
</evidence>
<dbReference type="PROSITE" id="PS00129">
    <property type="entry name" value="GLYCOSYL_HYDROL_F31_1"/>
    <property type="match status" value="1"/>
</dbReference>
<evidence type="ECO:0000256" key="11">
    <source>
        <dbReference type="SAM" id="SignalP"/>
    </source>
</evidence>
<dbReference type="OrthoDB" id="3237269at2759"/>
<evidence type="ECO:0000259" key="12">
    <source>
        <dbReference type="Pfam" id="PF01055"/>
    </source>
</evidence>
<evidence type="ECO:0000256" key="9">
    <source>
        <dbReference type="ARBA" id="ARBA00042895"/>
    </source>
</evidence>
<dbReference type="GO" id="GO:0090599">
    <property type="term" value="F:alpha-glucosidase activity"/>
    <property type="evidence" value="ECO:0007669"/>
    <property type="project" value="TreeGrafter"/>
</dbReference>
<evidence type="ECO:0000256" key="10">
    <source>
        <dbReference type="RuleBase" id="RU361185"/>
    </source>
</evidence>
<gene>
    <name evidence="15" type="ORF">PECAL_3P06030</name>
</gene>
<reference evidence="15" key="1">
    <citation type="submission" date="2021-11" db="EMBL/GenBank/DDBJ databases">
        <authorList>
            <consortium name="Genoscope - CEA"/>
            <person name="William W."/>
        </authorList>
    </citation>
    <scope>NUCLEOTIDE SEQUENCE</scope>
</reference>
<evidence type="ECO:0000259" key="13">
    <source>
        <dbReference type="Pfam" id="PF13802"/>
    </source>
</evidence>
<dbReference type="Gene3D" id="2.60.40.1760">
    <property type="entry name" value="glycosyl hydrolase (family 31)"/>
    <property type="match status" value="1"/>
</dbReference>
<evidence type="ECO:0000313" key="15">
    <source>
        <dbReference type="EMBL" id="CAH0370703.1"/>
    </source>
</evidence>
<evidence type="ECO:0000256" key="8">
    <source>
        <dbReference type="ARBA" id="ARBA00023295"/>
    </source>
</evidence>
<feature type="domain" description="Glycoside hydrolase family 31 N-terminal" evidence="13">
    <location>
        <begin position="82"/>
        <end position="331"/>
    </location>
</feature>
<dbReference type="InterPro" id="IPR048395">
    <property type="entry name" value="Glyco_hydro_31_C"/>
</dbReference>
<comment type="caution">
    <text evidence="15">The sequence shown here is derived from an EMBL/GenBank/DDBJ whole genome shotgun (WGS) entry which is preliminary data.</text>
</comment>
<dbReference type="InterPro" id="IPR025887">
    <property type="entry name" value="Glyco_hydro_31_N_dom"/>
</dbReference>
<dbReference type="SUPFAM" id="SSF74650">
    <property type="entry name" value="Galactose mutarotase-like"/>
    <property type="match status" value="1"/>
</dbReference>
<keyword evidence="5 10" id="KW-0378">Hydrolase</keyword>
<dbReference type="FunFam" id="3.20.20.80:FF:000039">
    <property type="entry name" value="Glucosidase, alpha neutral C"/>
    <property type="match status" value="1"/>
</dbReference>
<proteinExistence type="inferred from homology"/>
<dbReference type="GO" id="GO:0006491">
    <property type="term" value="P:N-glycan processing"/>
    <property type="evidence" value="ECO:0007669"/>
    <property type="project" value="TreeGrafter"/>
</dbReference>
<accession>A0A8J2SDJ4</accession>
<evidence type="ECO:0000256" key="6">
    <source>
        <dbReference type="ARBA" id="ARBA00022824"/>
    </source>
</evidence>
<evidence type="ECO:0000259" key="14">
    <source>
        <dbReference type="Pfam" id="PF21365"/>
    </source>
</evidence>
<dbReference type="Gene3D" id="2.60.40.1180">
    <property type="entry name" value="Golgi alpha-mannosidase II"/>
    <property type="match status" value="2"/>
</dbReference>
<dbReference type="CDD" id="cd06603">
    <property type="entry name" value="GH31_GANC_GANAB_alpha"/>
    <property type="match status" value="1"/>
</dbReference>
<keyword evidence="16" id="KW-1185">Reference proteome</keyword>
<evidence type="ECO:0000256" key="1">
    <source>
        <dbReference type="ARBA" id="ARBA00004240"/>
    </source>
</evidence>
<dbReference type="GO" id="GO:0005975">
    <property type="term" value="P:carbohydrate metabolic process"/>
    <property type="evidence" value="ECO:0007669"/>
    <property type="project" value="InterPro"/>
</dbReference>
<evidence type="ECO:0000256" key="7">
    <source>
        <dbReference type="ARBA" id="ARBA00023180"/>
    </source>
</evidence>
<dbReference type="GO" id="GO:0030246">
    <property type="term" value="F:carbohydrate binding"/>
    <property type="evidence" value="ECO:0007669"/>
    <property type="project" value="InterPro"/>
</dbReference>
<dbReference type="CDD" id="cd14752">
    <property type="entry name" value="GH31_N"/>
    <property type="match status" value="1"/>
</dbReference>
<organism evidence="15 16">
    <name type="scientific">Pelagomonas calceolata</name>
    <dbReference type="NCBI Taxonomy" id="35677"/>
    <lineage>
        <taxon>Eukaryota</taxon>
        <taxon>Sar</taxon>
        <taxon>Stramenopiles</taxon>
        <taxon>Ochrophyta</taxon>
        <taxon>Pelagophyceae</taxon>
        <taxon>Pelagomonadales</taxon>
        <taxon>Pelagomonadaceae</taxon>
        <taxon>Pelagomonas</taxon>
    </lineage>
</organism>
<sequence length="937" mass="103775">MAHSRLAVAALLLATTQAVDRSKFRTCQDTRFCRVHRKPPVPPPSYKVDAAGVALVDGILRLEVSDQVQPPLLVSVAPHADNGVVRTRVVEKDKVRWEAPDVLLSDTFELDTKAALSKTTDKATLKLSSGHTVDVTYEPFSVQLTPPSAKEPSVVLNQRSLLHFERGTTVGAEATQEVASKCEKDYAWDGNECKKIAGYWEDGLARFEDGTKEVKEYVKSTSEDGLEETFSGHTDRPKHGPTSVGIDVSFPGSKAAFGLAEHASSFALKPTTGSQYNEPYRFYNLDVFEYDLDVPMALYGAIPLAWAVDPSRTSHNTAGVFYNNPSETFVDVSDDYSLHFVSESGVLELFLFAPSTPAEGFSQYASLTGAQELPPLFALGYHQCRWNYKDEADVRAVHGRFEEEDIPYDVLWLDIEHTDGKRYFTWDSNLFPDPVTMQEDLWSTGRRMVTIVDPHIKRDNGYVVHKEAESKGLYLKDGSNDFDGWCWPGSSSYPDFTNAKVRQWWAERFSLENYQGSTSSLYIWNDMNEMSVFNGPEVTMHKSVVNLDGVEHREWHNLYGMYFQRATAEGLMLRDANKRPFVLSRSFYAGSQRWGAVWTGDNAAQWSHLKQAAPMLLSMSVCGLIFVGADAGGFFGDPDAELMARWIQAAAYTPFFRGHAHHDAKRREPWSFGQPTTSYIRRAIADRYALLPYWYSVFAESRFSGLPVMRPLWAEFPSDSGALLLDDQWMVGSALLVKPVTEQGASHVDAYLPPGRWYEVHGAAPLTHDSRGQRVRAKAPIEGTAPLFQRGNTIIARQRRLRRSTVAMATDPYELTVALDANGAAAGEVFLDDGVSFDFVRGGFARTAFSYANGKLSAAPAHECDARARALGVEAADGGGFAPANVVERIVVLGLPASPKAVAVAGRAVDFSWTAGALTIRRPDLPMAGAWAVDFTF</sequence>
<dbReference type="Pfam" id="PF13802">
    <property type="entry name" value="Gal_mutarotas_2"/>
    <property type="match status" value="1"/>
</dbReference>
<dbReference type="InterPro" id="IPR013780">
    <property type="entry name" value="Glyco_hydro_b"/>
</dbReference>